<dbReference type="SUPFAM" id="SSF54928">
    <property type="entry name" value="RNA-binding domain, RBD"/>
    <property type="match status" value="1"/>
</dbReference>
<evidence type="ECO:0000313" key="6">
    <source>
        <dbReference type="EMBL" id="KAI9637646.1"/>
    </source>
</evidence>
<comment type="similarity">
    <text evidence="1">Belongs to the RRP7 family.</text>
</comment>
<proteinExistence type="inferred from homology"/>
<feature type="non-terminal residue" evidence="6">
    <location>
        <position position="373"/>
    </location>
</feature>
<evidence type="ECO:0000256" key="3">
    <source>
        <dbReference type="SAM" id="Coils"/>
    </source>
</evidence>
<dbReference type="InterPro" id="IPR012677">
    <property type="entry name" value="Nucleotide-bd_a/b_plait_sf"/>
</dbReference>
<feature type="region of interest" description="Disordered" evidence="4">
    <location>
        <begin position="107"/>
        <end position="179"/>
    </location>
</feature>
<dbReference type="InterPro" id="IPR024326">
    <property type="entry name" value="RRP7_C"/>
</dbReference>
<dbReference type="GO" id="GO:0003723">
    <property type="term" value="F:RNA binding"/>
    <property type="evidence" value="ECO:0007669"/>
    <property type="project" value="UniProtKB-UniRule"/>
</dbReference>
<evidence type="ECO:0000259" key="5">
    <source>
        <dbReference type="PROSITE" id="PS50102"/>
    </source>
</evidence>
<feature type="region of interest" description="Disordered" evidence="4">
    <location>
        <begin position="35"/>
        <end position="54"/>
    </location>
</feature>
<dbReference type="GO" id="GO:0034456">
    <property type="term" value="C:UTP-C complex"/>
    <property type="evidence" value="ECO:0007669"/>
    <property type="project" value="TreeGrafter"/>
</dbReference>
<dbReference type="Gene3D" id="6.10.250.1770">
    <property type="match status" value="1"/>
</dbReference>
<dbReference type="RefSeq" id="XP_052947423.1">
    <property type="nucleotide sequence ID" value="XM_053093715.1"/>
</dbReference>
<dbReference type="PANTHER" id="PTHR13191">
    <property type="entry name" value="RIBOSOMAL RNA PROCESSING PROTEIN 7-RELATED"/>
    <property type="match status" value="1"/>
</dbReference>
<keyword evidence="2" id="KW-0694">RNA-binding</keyword>
<dbReference type="InterPro" id="IPR040446">
    <property type="entry name" value="RRP7"/>
</dbReference>
<dbReference type="InterPro" id="IPR035979">
    <property type="entry name" value="RBD_domain_sf"/>
</dbReference>
<reference evidence="6" key="1">
    <citation type="journal article" date="2022" name="G3 (Bethesda)">
        <title>High quality genome of the basidiomycete yeast Dioszegia hungarica PDD-24b-2 isolated from cloud water.</title>
        <authorList>
            <person name="Jarrige D."/>
            <person name="Haridas S."/>
            <person name="Bleykasten-Grosshans C."/>
            <person name="Joly M."/>
            <person name="Nadalig T."/>
            <person name="Sancelme M."/>
            <person name="Vuilleumier S."/>
            <person name="Grigoriev I.V."/>
            <person name="Amato P."/>
            <person name="Bringel F."/>
        </authorList>
    </citation>
    <scope>NUCLEOTIDE SEQUENCE</scope>
    <source>
        <strain evidence="6">PDD-24b-2</strain>
    </source>
</reference>
<accession>A0AA38HEV6</accession>
<evidence type="ECO:0000256" key="4">
    <source>
        <dbReference type="SAM" id="MobiDB-lite"/>
    </source>
</evidence>
<keyword evidence="3" id="KW-0175">Coiled coil</keyword>
<dbReference type="GO" id="GO:0032545">
    <property type="term" value="C:CURI complex"/>
    <property type="evidence" value="ECO:0007669"/>
    <property type="project" value="TreeGrafter"/>
</dbReference>
<gene>
    <name evidence="6" type="ORF">MKK02DRAFT_9751</name>
</gene>
<dbReference type="Pfam" id="PF17799">
    <property type="entry name" value="RRM_Rrp7"/>
    <property type="match status" value="1"/>
</dbReference>
<dbReference type="Proteomes" id="UP001164286">
    <property type="component" value="Unassembled WGS sequence"/>
</dbReference>
<sequence>KLYSSFLPIPLSIPCPLPIPSSSSKPVTTITHHIYARPHTSKPSSSSEDAEGDFPSDRTVFVANLPVDMSERRLRGVFGKWGVVERVVMGGQSEGDVLERALRGMDVEDSDDEASAEGEGDGGGWETVGADGEVVPSSDPKFLGDPTLPSRKRRRLNKLPKSVPEVTALPPLNPRSDTYGPSGLRTAHIIYLEPICVSRVMSYSGSSIPFSPSSESTANPSGLPYYLARHSALRPALSAVKAFSDSSMARFDHLHSLLLSSRAKQAGAGALLDEDGFTVVVRSGNHSRTGGIADRMGRNVGSVGIAGKGFGKAGFAGKAGKKSGGLGTAELQDFYKFQKMDRKKQELVDLRSKFEEDKKKVEEMKRAKRFRPY</sequence>
<feature type="non-terminal residue" evidence="6">
    <location>
        <position position="1"/>
    </location>
</feature>
<feature type="compositionally biased region" description="Acidic residues" evidence="4">
    <location>
        <begin position="107"/>
        <end position="120"/>
    </location>
</feature>
<evidence type="ECO:0000256" key="1">
    <source>
        <dbReference type="ARBA" id="ARBA00006110"/>
    </source>
</evidence>
<dbReference type="Pfam" id="PF12923">
    <property type="entry name" value="RRP7"/>
    <property type="match status" value="1"/>
</dbReference>
<dbReference type="CDD" id="cd12950">
    <property type="entry name" value="RRP7_Rrp7p"/>
    <property type="match status" value="1"/>
</dbReference>
<dbReference type="InterPro" id="IPR040447">
    <property type="entry name" value="RRM_Rrp7"/>
</dbReference>
<feature type="domain" description="RRM" evidence="5">
    <location>
        <begin position="58"/>
        <end position="95"/>
    </location>
</feature>
<evidence type="ECO:0000256" key="2">
    <source>
        <dbReference type="PROSITE-ProRule" id="PRU00176"/>
    </source>
</evidence>
<feature type="coiled-coil region" evidence="3">
    <location>
        <begin position="340"/>
        <end position="367"/>
    </location>
</feature>
<dbReference type="GO" id="GO:0006364">
    <property type="term" value="P:rRNA processing"/>
    <property type="evidence" value="ECO:0007669"/>
    <property type="project" value="TreeGrafter"/>
</dbReference>
<dbReference type="AlphaFoldDB" id="A0AA38HEV6"/>
<dbReference type="GO" id="GO:0000028">
    <property type="term" value="P:ribosomal small subunit assembly"/>
    <property type="evidence" value="ECO:0007669"/>
    <property type="project" value="TreeGrafter"/>
</dbReference>
<dbReference type="PANTHER" id="PTHR13191:SF0">
    <property type="entry name" value="RIBOSOMAL RNA-PROCESSING PROTEIN 7 HOMOLOG A-RELATED"/>
    <property type="match status" value="1"/>
</dbReference>
<evidence type="ECO:0000313" key="7">
    <source>
        <dbReference type="Proteomes" id="UP001164286"/>
    </source>
</evidence>
<dbReference type="InterPro" id="IPR000504">
    <property type="entry name" value="RRM_dom"/>
</dbReference>
<comment type="caution">
    <text evidence="6">The sequence shown here is derived from an EMBL/GenBank/DDBJ whole genome shotgun (WGS) entry which is preliminary data.</text>
</comment>
<name>A0AA38HEV6_9TREE</name>
<organism evidence="6 7">
    <name type="scientific">Dioszegia hungarica</name>
    <dbReference type="NCBI Taxonomy" id="4972"/>
    <lineage>
        <taxon>Eukaryota</taxon>
        <taxon>Fungi</taxon>
        <taxon>Dikarya</taxon>
        <taxon>Basidiomycota</taxon>
        <taxon>Agaricomycotina</taxon>
        <taxon>Tremellomycetes</taxon>
        <taxon>Tremellales</taxon>
        <taxon>Bulleribasidiaceae</taxon>
        <taxon>Dioszegia</taxon>
    </lineage>
</organism>
<protein>
    <submittedName>
        <fullName evidence="6">Ribosomal RNA-processing protein 7-domain-containing protein</fullName>
    </submittedName>
</protein>
<dbReference type="PROSITE" id="PS50102">
    <property type="entry name" value="RRM"/>
    <property type="match status" value="1"/>
</dbReference>
<dbReference type="Gene3D" id="3.30.70.330">
    <property type="match status" value="1"/>
</dbReference>
<dbReference type="EMBL" id="JAKWFO010000004">
    <property type="protein sequence ID" value="KAI9637646.1"/>
    <property type="molecule type" value="Genomic_DNA"/>
</dbReference>
<dbReference type="GeneID" id="77732920"/>
<keyword evidence="7" id="KW-1185">Reference proteome</keyword>